<feature type="compositionally biased region" description="Basic residues" evidence="5">
    <location>
        <begin position="163"/>
        <end position="174"/>
    </location>
</feature>
<keyword evidence="2" id="KW-0238">DNA-binding</keyword>
<evidence type="ECO:0000313" key="8">
    <source>
        <dbReference type="Proteomes" id="UP001187192"/>
    </source>
</evidence>
<comment type="subcellular location">
    <subcellularLocation>
        <location evidence="1">Nucleus</location>
    </subcellularLocation>
</comment>
<dbReference type="Gene3D" id="1.10.10.10">
    <property type="entry name" value="Winged helix-like DNA-binding domain superfamily/Winged helix DNA-binding domain"/>
    <property type="match status" value="1"/>
</dbReference>
<dbReference type="Pfam" id="PF00538">
    <property type="entry name" value="Linker_histone"/>
    <property type="match status" value="1"/>
</dbReference>
<dbReference type="GO" id="GO:0030261">
    <property type="term" value="P:chromosome condensation"/>
    <property type="evidence" value="ECO:0007669"/>
    <property type="project" value="TreeGrafter"/>
</dbReference>
<dbReference type="SMART" id="SM00384">
    <property type="entry name" value="AT_hook"/>
    <property type="match status" value="2"/>
</dbReference>
<feature type="region of interest" description="Disordered" evidence="5">
    <location>
        <begin position="339"/>
        <end position="412"/>
    </location>
</feature>
<feature type="region of interest" description="Disordered" evidence="5">
    <location>
        <begin position="157"/>
        <end position="229"/>
    </location>
</feature>
<proteinExistence type="predicted"/>
<comment type="caution">
    <text evidence="7">The sequence shown here is derived from an EMBL/GenBank/DDBJ whole genome shotgun (WGS) entry which is preliminary data.</text>
</comment>
<sequence length="908" mass="102306">MRNSEEDLRLPPANPTHHHHHHPRTKNRVMARLRVRIATELATLNPSALAGAAKKRLHADVERRLGKLVYDLQTPTHPPYSTMIHRALEELNEGGGSSEKAISELIAREYENLPLGHESILRHHLGKLCKSGEVMRMVDGRYSIRVDSGDVNKGVVVVEEQKNRKKRRGRKRGVSRPSGVKDRGGEKTNGGEIGEENGCIEQEIGDNTEAQGVRIDGIDEEKKGEEEREEAVGKLDQGNIEINEAVKEQSEAEKQDMEVTEEQIQLDWGMNLDLQFKFCRNFEKEREMMTSWKLNDKEGSNGEETLQAFIKAKAEANENNEYIEVGEQHEDQPLGIISEQNEPQPEQTEVTERQEEEEVQNNEQQDKAKSNNNTILESPFSEENVEAGEQQTEMIDERLPGQSFEPKEIQPQNAEVIEKQIQLEEVQKQHQQDCSWKKDKTEVKHNTIASAPTATTPLVGPSSDGQQVNMEKQSARKNKLSVPQQQDLNQAQLQRRKLRSYTLPNNPESATIMEPSSLSQQHDELQQQALHEGQEKQDQRRPPKQKRDEKTNTNTKTEFPLDSHPRHEEQPLKCRSVRGRLPKQTPDADAIMEASNVQVQKEQQSNQAQVQRRVLRSQNKEPSVSQSPKPTMAFSSLPSENRDMQQQQERCQERPPNQEIDAVTSAESALSSASQHHEEDQQPPKQNGQGSAPKLKTVTKDNAGLALSSALQDHKGEGEQPPETHDQERASKRKADMGFNTEENEQQRKHCGRGGPPELKTLRDLDTGSALCLASQHNEEDVKQPPKHRGKGRPANPMSSAYRSKLHGQGRPPNPIPSANIYKGCGLGRPAKPIPSKYMLIKYGNYQFPSRGRGRPPKAKQDANSTEDVVLPSNTHLEKLEQKHNRGQGRPPKAEEGPSEVPCPPERP</sequence>
<protein>
    <recommendedName>
        <fullName evidence="6">H15 domain-containing protein</fullName>
    </recommendedName>
</protein>
<evidence type="ECO:0000256" key="3">
    <source>
        <dbReference type="ARBA" id="ARBA00023242"/>
    </source>
</evidence>
<feature type="compositionally biased region" description="Low complexity" evidence="5">
    <location>
        <begin position="339"/>
        <end position="348"/>
    </location>
</feature>
<feature type="compositionally biased region" description="Polar residues" evidence="5">
    <location>
        <begin position="463"/>
        <end position="472"/>
    </location>
</feature>
<evidence type="ECO:0000256" key="2">
    <source>
        <dbReference type="ARBA" id="ARBA00023125"/>
    </source>
</evidence>
<feature type="compositionally biased region" description="Basic and acidic residues" evidence="5">
    <location>
        <begin position="532"/>
        <end position="551"/>
    </location>
</feature>
<dbReference type="PRINTS" id="PR00929">
    <property type="entry name" value="ATHOOK"/>
</dbReference>
<gene>
    <name evidence="7" type="ORF">TIFTF001_012623</name>
</gene>
<dbReference type="Proteomes" id="UP001187192">
    <property type="component" value="Unassembled WGS sequence"/>
</dbReference>
<feature type="region of interest" description="Disordered" evidence="5">
    <location>
        <begin position="847"/>
        <end position="908"/>
    </location>
</feature>
<feature type="compositionally biased region" description="Low complexity" evidence="5">
    <location>
        <begin position="484"/>
        <end position="493"/>
    </location>
</feature>
<dbReference type="InterPro" id="IPR017956">
    <property type="entry name" value="AT_hook_DNA-bd_motif"/>
</dbReference>
<dbReference type="GO" id="GO:0031492">
    <property type="term" value="F:nucleosomal DNA binding"/>
    <property type="evidence" value="ECO:0007669"/>
    <property type="project" value="TreeGrafter"/>
</dbReference>
<dbReference type="InterPro" id="IPR036390">
    <property type="entry name" value="WH_DNA-bd_sf"/>
</dbReference>
<dbReference type="EMBL" id="BTGU01000016">
    <property type="protein sequence ID" value="GMN43425.1"/>
    <property type="molecule type" value="Genomic_DNA"/>
</dbReference>
<dbReference type="InterPro" id="IPR005818">
    <property type="entry name" value="Histone_H1/H5_H15"/>
</dbReference>
<dbReference type="GO" id="GO:0005730">
    <property type="term" value="C:nucleolus"/>
    <property type="evidence" value="ECO:0007669"/>
    <property type="project" value="TreeGrafter"/>
</dbReference>
<name>A0AA88A225_FICCA</name>
<dbReference type="GO" id="GO:0003690">
    <property type="term" value="F:double-stranded DNA binding"/>
    <property type="evidence" value="ECO:0007669"/>
    <property type="project" value="TreeGrafter"/>
</dbReference>
<reference evidence="7" key="1">
    <citation type="submission" date="2023-07" db="EMBL/GenBank/DDBJ databases">
        <title>draft genome sequence of fig (Ficus carica).</title>
        <authorList>
            <person name="Takahashi T."/>
            <person name="Nishimura K."/>
        </authorList>
    </citation>
    <scope>NUCLEOTIDE SEQUENCE</scope>
</reference>
<dbReference type="SUPFAM" id="SSF46785">
    <property type="entry name" value="Winged helix' DNA-binding domain"/>
    <property type="match status" value="1"/>
</dbReference>
<accession>A0AA88A225</accession>
<feature type="domain" description="H15" evidence="6">
    <location>
        <begin position="76"/>
        <end position="146"/>
    </location>
</feature>
<dbReference type="InterPro" id="IPR036388">
    <property type="entry name" value="WH-like_DNA-bd_sf"/>
</dbReference>
<evidence type="ECO:0000259" key="6">
    <source>
        <dbReference type="PROSITE" id="PS51504"/>
    </source>
</evidence>
<dbReference type="SMART" id="SM00526">
    <property type="entry name" value="H15"/>
    <property type="match status" value="1"/>
</dbReference>
<keyword evidence="3" id="KW-0539">Nucleus</keyword>
<feature type="region of interest" description="Disordered" evidence="5">
    <location>
        <begin position="1"/>
        <end position="27"/>
    </location>
</feature>
<dbReference type="PROSITE" id="PS51504">
    <property type="entry name" value="H15"/>
    <property type="match status" value="1"/>
</dbReference>
<feature type="compositionally biased region" description="Low complexity" evidence="5">
    <location>
        <begin position="645"/>
        <end position="659"/>
    </location>
</feature>
<dbReference type="PANTHER" id="PTHR11467:SF109">
    <property type="entry name" value="H15 DOMAIN-CONTAINING PROTEIN"/>
    <property type="match status" value="1"/>
</dbReference>
<organism evidence="7 8">
    <name type="scientific">Ficus carica</name>
    <name type="common">Common fig</name>
    <dbReference type="NCBI Taxonomy" id="3494"/>
    <lineage>
        <taxon>Eukaryota</taxon>
        <taxon>Viridiplantae</taxon>
        <taxon>Streptophyta</taxon>
        <taxon>Embryophyta</taxon>
        <taxon>Tracheophyta</taxon>
        <taxon>Spermatophyta</taxon>
        <taxon>Magnoliopsida</taxon>
        <taxon>eudicotyledons</taxon>
        <taxon>Gunneridae</taxon>
        <taxon>Pentapetalae</taxon>
        <taxon>rosids</taxon>
        <taxon>fabids</taxon>
        <taxon>Rosales</taxon>
        <taxon>Moraceae</taxon>
        <taxon>Ficeae</taxon>
        <taxon>Ficus</taxon>
    </lineage>
</organism>
<feature type="compositionally biased region" description="Basic and acidic residues" evidence="5">
    <location>
        <begin position="559"/>
        <end position="572"/>
    </location>
</feature>
<feature type="compositionally biased region" description="Polar residues" evidence="5">
    <location>
        <begin position="665"/>
        <end position="674"/>
    </location>
</feature>
<evidence type="ECO:0000313" key="7">
    <source>
        <dbReference type="EMBL" id="GMN43425.1"/>
    </source>
</evidence>
<dbReference type="GO" id="GO:0045910">
    <property type="term" value="P:negative regulation of DNA recombination"/>
    <property type="evidence" value="ECO:0007669"/>
    <property type="project" value="TreeGrafter"/>
</dbReference>
<feature type="compositionally biased region" description="Polar residues" evidence="5">
    <location>
        <begin position="862"/>
        <end position="875"/>
    </location>
</feature>
<feature type="compositionally biased region" description="Basic and acidic residues" evidence="5">
    <location>
        <begin position="712"/>
        <end position="736"/>
    </location>
</feature>
<feature type="coiled-coil region" evidence="4">
    <location>
        <begin position="235"/>
        <end position="267"/>
    </location>
</feature>
<dbReference type="AlphaFoldDB" id="A0AA88A225"/>
<feature type="compositionally biased region" description="Polar residues" evidence="5">
    <location>
        <begin position="447"/>
        <end position="456"/>
    </location>
</feature>
<feature type="compositionally biased region" description="Basic and acidic residues" evidence="5">
    <location>
        <begin position="216"/>
        <end position="229"/>
    </location>
</feature>
<feature type="compositionally biased region" description="Polar residues" evidence="5">
    <location>
        <begin position="595"/>
        <end position="639"/>
    </location>
</feature>
<evidence type="ECO:0000256" key="4">
    <source>
        <dbReference type="SAM" id="Coils"/>
    </source>
</evidence>
<feature type="compositionally biased region" description="Polar residues" evidence="5">
    <location>
        <begin position="502"/>
        <end position="520"/>
    </location>
</feature>
<feature type="region of interest" description="Disordered" evidence="5">
    <location>
        <begin position="427"/>
        <end position="817"/>
    </location>
</feature>
<keyword evidence="8" id="KW-1185">Reference proteome</keyword>
<feature type="compositionally biased region" description="Basic and acidic residues" evidence="5">
    <location>
        <begin position="427"/>
        <end position="445"/>
    </location>
</feature>
<feature type="compositionally biased region" description="Basic residues" evidence="5">
    <location>
        <begin position="16"/>
        <end position="27"/>
    </location>
</feature>
<dbReference type="PANTHER" id="PTHR11467">
    <property type="entry name" value="HISTONE H1"/>
    <property type="match status" value="1"/>
</dbReference>
<keyword evidence="4" id="KW-0175">Coiled coil</keyword>
<evidence type="ECO:0000256" key="5">
    <source>
        <dbReference type="SAM" id="MobiDB-lite"/>
    </source>
</evidence>
<dbReference type="GO" id="GO:0006334">
    <property type="term" value="P:nucleosome assembly"/>
    <property type="evidence" value="ECO:0007669"/>
    <property type="project" value="InterPro"/>
</dbReference>
<evidence type="ECO:0000256" key="1">
    <source>
        <dbReference type="ARBA" id="ARBA00004123"/>
    </source>
</evidence>
<dbReference type="GO" id="GO:0000786">
    <property type="term" value="C:nucleosome"/>
    <property type="evidence" value="ECO:0007669"/>
    <property type="project" value="InterPro"/>
</dbReference>